<keyword evidence="2" id="KW-1185">Reference proteome</keyword>
<evidence type="ECO:0000313" key="2">
    <source>
        <dbReference type="Proteomes" id="UP000706525"/>
    </source>
</evidence>
<dbReference type="Proteomes" id="UP000706525">
    <property type="component" value="Unassembled WGS sequence"/>
</dbReference>
<proteinExistence type="predicted"/>
<name>A0ABN7ZGE7_9BURK</name>
<dbReference type="EMBL" id="CAJZAG010000013">
    <property type="protein sequence ID" value="CAG9185049.1"/>
    <property type="molecule type" value="Genomic_DNA"/>
</dbReference>
<evidence type="ECO:0000313" key="1">
    <source>
        <dbReference type="EMBL" id="CAG9185049.1"/>
    </source>
</evidence>
<gene>
    <name evidence="1" type="ORF">LMG32289_05838</name>
</gene>
<protein>
    <submittedName>
        <fullName evidence="1">Uncharacterized protein</fullName>
    </submittedName>
</protein>
<reference evidence="1 2" key="1">
    <citation type="submission" date="2021-08" db="EMBL/GenBank/DDBJ databases">
        <authorList>
            <person name="Peeters C."/>
        </authorList>
    </citation>
    <scope>NUCLEOTIDE SEQUENCE [LARGE SCALE GENOMIC DNA]</scope>
    <source>
        <strain evidence="1 2">LMG 32289</strain>
    </source>
</reference>
<sequence>MHADLRLGRERVNMVKSIYAKEDRAFESEWREEGLLLWEQQ</sequence>
<dbReference type="RefSeq" id="WP_253074810.1">
    <property type="nucleotide sequence ID" value="NZ_CAJZAG010000013.1"/>
</dbReference>
<comment type="caution">
    <text evidence="1">The sequence shown here is derived from an EMBL/GenBank/DDBJ whole genome shotgun (WGS) entry which is preliminary data.</text>
</comment>
<accession>A0ABN7ZGE7</accession>
<organism evidence="1 2">
    <name type="scientific">Cupriavidus pampae</name>
    <dbReference type="NCBI Taxonomy" id="659251"/>
    <lineage>
        <taxon>Bacteria</taxon>
        <taxon>Pseudomonadati</taxon>
        <taxon>Pseudomonadota</taxon>
        <taxon>Betaproteobacteria</taxon>
        <taxon>Burkholderiales</taxon>
        <taxon>Burkholderiaceae</taxon>
        <taxon>Cupriavidus</taxon>
    </lineage>
</organism>